<comment type="caution">
    <text evidence="3">The sequence shown here is derived from an EMBL/GenBank/DDBJ whole genome shotgun (WGS) entry which is preliminary data.</text>
</comment>
<dbReference type="EMBL" id="QTTT01000001">
    <property type="protein sequence ID" value="REE95315.1"/>
    <property type="molecule type" value="Genomic_DNA"/>
</dbReference>
<feature type="transmembrane region" description="Helical" evidence="2">
    <location>
        <begin position="81"/>
        <end position="99"/>
    </location>
</feature>
<name>A0A3D9SQV1_9ACTN</name>
<dbReference type="InterPro" id="IPR016566">
    <property type="entry name" value="UCP010219"/>
</dbReference>
<keyword evidence="2" id="KW-0812">Transmembrane</keyword>
<feature type="transmembrane region" description="Helical" evidence="2">
    <location>
        <begin position="215"/>
        <end position="234"/>
    </location>
</feature>
<feature type="region of interest" description="Disordered" evidence="1">
    <location>
        <begin position="1"/>
        <end position="36"/>
    </location>
</feature>
<keyword evidence="2" id="KW-0472">Membrane</keyword>
<feature type="transmembrane region" description="Helical" evidence="2">
    <location>
        <begin position="106"/>
        <end position="123"/>
    </location>
</feature>
<protein>
    <submittedName>
        <fullName evidence="3">Uncharacterized protein DUF3159</fullName>
    </submittedName>
</protein>
<reference evidence="3 4" key="1">
    <citation type="submission" date="2018-08" db="EMBL/GenBank/DDBJ databases">
        <title>Sequencing the genomes of 1000 actinobacteria strains.</title>
        <authorList>
            <person name="Klenk H.-P."/>
        </authorList>
    </citation>
    <scope>NUCLEOTIDE SEQUENCE [LARGE SCALE GENOMIC DNA]</scope>
    <source>
        <strain evidence="3 4">DSM 43927</strain>
    </source>
</reference>
<evidence type="ECO:0000256" key="1">
    <source>
        <dbReference type="SAM" id="MobiDB-lite"/>
    </source>
</evidence>
<evidence type="ECO:0000313" key="4">
    <source>
        <dbReference type="Proteomes" id="UP000256661"/>
    </source>
</evidence>
<keyword evidence="4" id="KW-1185">Reference proteome</keyword>
<evidence type="ECO:0000313" key="3">
    <source>
        <dbReference type="EMBL" id="REE95315.1"/>
    </source>
</evidence>
<feature type="transmembrane region" description="Helical" evidence="2">
    <location>
        <begin position="183"/>
        <end position="203"/>
    </location>
</feature>
<dbReference type="AlphaFoldDB" id="A0A3D9SQV1"/>
<gene>
    <name evidence="3" type="ORF">DFJ69_0701</name>
</gene>
<accession>A0A3D9SQV1</accession>
<feature type="transmembrane region" description="Helical" evidence="2">
    <location>
        <begin position="56"/>
        <end position="75"/>
    </location>
</feature>
<feature type="transmembrane region" description="Helical" evidence="2">
    <location>
        <begin position="135"/>
        <end position="163"/>
    </location>
</feature>
<dbReference type="Proteomes" id="UP000256661">
    <property type="component" value="Unassembled WGS sequence"/>
</dbReference>
<keyword evidence="2" id="KW-1133">Transmembrane helix</keyword>
<sequence>MNEPEARATGPAAADRRTTVSETAAPGAKNAGDAPVTQDTVEAAVRAQLTKALGGVRGMVEAAVPTIGFTLTYVLSDRLKAALAVGVVAAVVLLVIRVVQRSTPQFVLNSLMGIGIAAFFALRSGKAEDAFLPGILYNAVYAGGMTLSVLVRWPVVGFIIGSVTGDPTAWRSDPGIVRLCSRLTLILIVPCAVRVIVQYPLYLAGQVGWLGATKIALGWPLQVAALAAMVWVLARGRTPLQGTPPA</sequence>
<evidence type="ECO:0000256" key="2">
    <source>
        <dbReference type="SAM" id="Phobius"/>
    </source>
</evidence>
<dbReference type="Pfam" id="PF11361">
    <property type="entry name" value="DUF3159"/>
    <property type="match status" value="1"/>
</dbReference>
<organism evidence="3 4">
    <name type="scientific">Thermomonospora umbrina</name>
    <dbReference type="NCBI Taxonomy" id="111806"/>
    <lineage>
        <taxon>Bacteria</taxon>
        <taxon>Bacillati</taxon>
        <taxon>Actinomycetota</taxon>
        <taxon>Actinomycetes</taxon>
        <taxon>Streptosporangiales</taxon>
        <taxon>Thermomonosporaceae</taxon>
        <taxon>Thermomonospora</taxon>
    </lineage>
</organism>
<proteinExistence type="predicted"/>